<sequence>FSVCPASSCPTLRHKPEIAVWDPESFEIILNLRFSNMISDSKKNPEKKEITQNPVSYCELPSKYSSTAIPEAWGQ</sequence>
<reference evidence="1 2" key="1">
    <citation type="journal article" date="2018" name="MBio">
        <title>Comparative Genomics Reveals the Core Gene Toolbox for the Fungus-Insect Symbiosis.</title>
        <authorList>
            <person name="Wang Y."/>
            <person name="Stata M."/>
            <person name="Wang W."/>
            <person name="Stajich J.E."/>
            <person name="White M.M."/>
            <person name="Moncalvo J.M."/>
        </authorList>
    </citation>
    <scope>NUCLEOTIDE SEQUENCE [LARGE SCALE GENOMIC DNA]</scope>
    <source>
        <strain evidence="1 2">SC-DP-2</strain>
    </source>
</reference>
<comment type="caution">
    <text evidence="1">The sequence shown here is derived from an EMBL/GenBank/DDBJ whole genome shotgun (WGS) entry which is preliminary data.</text>
</comment>
<evidence type="ECO:0000313" key="2">
    <source>
        <dbReference type="Proteomes" id="UP000245609"/>
    </source>
</evidence>
<organism evidence="1 2">
    <name type="scientific">Smittium megazygosporum</name>
    <dbReference type="NCBI Taxonomy" id="133381"/>
    <lineage>
        <taxon>Eukaryota</taxon>
        <taxon>Fungi</taxon>
        <taxon>Fungi incertae sedis</taxon>
        <taxon>Zoopagomycota</taxon>
        <taxon>Kickxellomycotina</taxon>
        <taxon>Harpellomycetes</taxon>
        <taxon>Harpellales</taxon>
        <taxon>Legeriomycetaceae</taxon>
        <taxon>Smittium</taxon>
    </lineage>
</organism>
<dbReference type="EMBL" id="MBFS01000203">
    <property type="protein sequence ID" value="PVV03684.1"/>
    <property type="molecule type" value="Genomic_DNA"/>
</dbReference>
<protein>
    <submittedName>
        <fullName evidence="1">Uncharacterized protein</fullName>
    </submittedName>
</protein>
<accession>A0A2T9ZGH3</accession>
<proteinExistence type="predicted"/>
<dbReference type="Proteomes" id="UP000245609">
    <property type="component" value="Unassembled WGS sequence"/>
</dbReference>
<keyword evidence="2" id="KW-1185">Reference proteome</keyword>
<evidence type="ECO:0000313" key="1">
    <source>
        <dbReference type="EMBL" id="PVV03684.1"/>
    </source>
</evidence>
<feature type="non-terminal residue" evidence="1">
    <location>
        <position position="1"/>
    </location>
</feature>
<name>A0A2T9ZGH3_9FUNG</name>
<gene>
    <name evidence="1" type="ORF">BB560_001827</name>
</gene>
<dbReference type="AlphaFoldDB" id="A0A2T9ZGH3"/>